<organism evidence="2 3">
    <name type="scientific">Pararhodobacter marinus</name>
    <dbReference type="NCBI Taxonomy" id="2184063"/>
    <lineage>
        <taxon>Bacteria</taxon>
        <taxon>Pseudomonadati</taxon>
        <taxon>Pseudomonadota</taxon>
        <taxon>Alphaproteobacteria</taxon>
        <taxon>Rhodobacterales</taxon>
        <taxon>Paracoccaceae</taxon>
        <taxon>Pararhodobacter</taxon>
    </lineage>
</organism>
<evidence type="ECO:0000259" key="1">
    <source>
        <dbReference type="SMART" id="SM00421"/>
    </source>
</evidence>
<sequence>MLQQANDVEILRFLYADARAAGGDWAQSLPLLGGMTRARAVALRIEARGVVHRLGDAAPLPAQARLETLRHSRVYAQDEFDAQEGMLRVIRVDPQPGLRGWLCLWHPFTDFRAVDSVLLGRIAPYLEQAIEIWLDSGTARARQAQADALARRLGAGWLWLDTTGRVVEASETARALLAGSGALRLAPGGRLEAGNPVTGRAFRRALERAAAGDAGPHGVTLAEHPPTRMAILPGLSVPAPGLEPCLCAVLRQMPGIAGRDAGALARGLGLSRSEARLTALICDGFSLAEAAERLGWTIETARSTSKKTFAQTGTRGQPDLVRAVLNGAVVAALDPGP</sequence>
<accession>A0A2U2CG14</accession>
<dbReference type="GO" id="GO:0003677">
    <property type="term" value="F:DNA binding"/>
    <property type="evidence" value="ECO:0007669"/>
    <property type="project" value="InterPro"/>
</dbReference>
<dbReference type="SUPFAM" id="SSF46894">
    <property type="entry name" value="C-terminal effector domain of the bipartite response regulators"/>
    <property type="match status" value="1"/>
</dbReference>
<dbReference type="GeneID" id="94363918"/>
<dbReference type="InterPro" id="IPR000792">
    <property type="entry name" value="Tscrpt_reg_LuxR_C"/>
</dbReference>
<dbReference type="SMART" id="SM00421">
    <property type="entry name" value="HTH_LUXR"/>
    <property type="match status" value="1"/>
</dbReference>
<proteinExistence type="predicted"/>
<dbReference type="OrthoDB" id="7855389at2"/>
<dbReference type="AlphaFoldDB" id="A0A2U2CG14"/>
<evidence type="ECO:0000313" key="2">
    <source>
        <dbReference type="EMBL" id="PWE30810.1"/>
    </source>
</evidence>
<reference evidence="2 3" key="1">
    <citation type="submission" date="2018-05" db="EMBL/GenBank/DDBJ databases">
        <title>Pararhodobacter marina sp. nov., isolated from deep-sea water of the Indian Ocean.</title>
        <authorList>
            <person name="Lai Q.Sr."/>
            <person name="Liu X."/>
            <person name="Shao Z."/>
        </authorList>
    </citation>
    <scope>NUCLEOTIDE SEQUENCE [LARGE SCALE GENOMIC DNA]</scope>
    <source>
        <strain evidence="2 3">CIC4N-9</strain>
    </source>
</reference>
<dbReference type="Proteomes" id="UP000244940">
    <property type="component" value="Unassembled WGS sequence"/>
</dbReference>
<gene>
    <name evidence="2" type="ORF">C4N9_03370</name>
</gene>
<protein>
    <recommendedName>
        <fullName evidence="1">HTH luxR-type domain-containing protein</fullName>
    </recommendedName>
</protein>
<evidence type="ECO:0000313" key="3">
    <source>
        <dbReference type="Proteomes" id="UP000244940"/>
    </source>
</evidence>
<dbReference type="EMBL" id="QEYD01000002">
    <property type="protein sequence ID" value="PWE30810.1"/>
    <property type="molecule type" value="Genomic_DNA"/>
</dbReference>
<dbReference type="GO" id="GO:0006355">
    <property type="term" value="P:regulation of DNA-templated transcription"/>
    <property type="evidence" value="ECO:0007669"/>
    <property type="project" value="InterPro"/>
</dbReference>
<dbReference type="InterPro" id="IPR016032">
    <property type="entry name" value="Sig_transdc_resp-reg_C-effctor"/>
</dbReference>
<dbReference type="RefSeq" id="WP_109531888.1">
    <property type="nucleotide sequence ID" value="NZ_QEYD01000002.1"/>
</dbReference>
<comment type="caution">
    <text evidence="2">The sequence shown here is derived from an EMBL/GenBank/DDBJ whole genome shotgun (WGS) entry which is preliminary data.</text>
</comment>
<keyword evidence="3" id="KW-1185">Reference proteome</keyword>
<name>A0A2U2CG14_9RHOB</name>
<feature type="domain" description="HTH luxR-type" evidence="1">
    <location>
        <begin position="267"/>
        <end position="324"/>
    </location>
</feature>